<dbReference type="OrthoDB" id="8850210at2"/>
<evidence type="ECO:0000313" key="1">
    <source>
        <dbReference type="EMBL" id="RPJ93901.1"/>
    </source>
</evidence>
<gene>
    <name evidence="1" type="ORF">DY367_01040</name>
</gene>
<comment type="caution">
    <text evidence="1">The sequence shown here is derived from an EMBL/GenBank/DDBJ whole genome shotgun (WGS) entry which is preliminary data.</text>
</comment>
<sequence>MFGFLKTNQDAKRDEVQEEFVARVAGAAQDFVQAAGSAGAVLDYTPSSVHALDEALEAAHLGTLPLTPMQTVGAAAYLYEVGRRAYGGLYEVCDDEDPVVLVCGEPEAEVCFGAIAKVERRIRYGSAEAIPPYFEQFLMALQAGEARTIR</sequence>
<proteinExistence type="predicted"/>
<organism evidence="1 2">
    <name type="scientific">Alcaligenes xylosoxydans xylosoxydans</name>
    <name type="common">Achromobacter xylosoxidans</name>
    <dbReference type="NCBI Taxonomy" id="85698"/>
    <lineage>
        <taxon>Bacteria</taxon>
        <taxon>Pseudomonadati</taxon>
        <taxon>Pseudomonadota</taxon>
        <taxon>Betaproteobacteria</taxon>
        <taxon>Burkholderiales</taxon>
        <taxon>Alcaligenaceae</taxon>
        <taxon>Achromobacter</taxon>
    </lineage>
</organism>
<accession>A0A424WKX5</accession>
<protein>
    <submittedName>
        <fullName evidence="1">Uncharacterized protein</fullName>
    </submittedName>
</protein>
<dbReference type="Proteomes" id="UP000285324">
    <property type="component" value="Unassembled WGS sequence"/>
</dbReference>
<dbReference type="RefSeq" id="WP_059371486.1">
    <property type="nucleotide sequence ID" value="NZ_CP061008.1"/>
</dbReference>
<dbReference type="EMBL" id="QVXO01000001">
    <property type="protein sequence ID" value="RPJ93901.1"/>
    <property type="molecule type" value="Genomic_DNA"/>
</dbReference>
<reference evidence="1 2" key="1">
    <citation type="submission" date="2018-08" db="EMBL/GenBank/DDBJ databases">
        <title>Achromobacter xylosoxidans Genome sequencing and assembly.</title>
        <authorList>
            <person name="Wang R."/>
            <person name="Rensing C."/>
            <person name="Li Y."/>
        </authorList>
    </citation>
    <scope>NUCLEOTIDE SEQUENCE [LARGE SCALE GENOMIC DNA]</scope>
    <source>
        <strain evidence="1 2">GD003A</strain>
    </source>
</reference>
<name>A0A424WKX5_ALCXX</name>
<evidence type="ECO:0000313" key="2">
    <source>
        <dbReference type="Proteomes" id="UP000285324"/>
    </source>
</evidence>
<dbReference type="AlphaFoldDB" id="A0A424WKX5"/>